<dbReference type="GO" id="GO:0005524">
    <property type="term" value="F:ATP binding"/>
    <property type="evidence" value="ECO:0007669"/>
    <property type="project" value="UniProtKB-KW"/>
</dbReference>
<protein>
    <submittedName>
        <fullName evidence="2">ATP-binding protein</fullName>
    </submittedName>
</protein>
<dbReference type="Proteomes" id="UP000535020">
    <property type="component" value="Unassembled WGS sequence"/>
</dbReference>
<comment type="caution">
    <text evidence="2">The sequence shown here is derived from an EMBL/GenBank/DDBJ whole genome shotgun (WGS) entry which is preliminary data.</text>
</comment>
<dbReference type="RefSeq" id="WP_176007220.1">
    <property type="nucleotide sequence ID" value="NZ_JABWMI010000020.1"/>
</dbReference>
<feature type="domain" description="Schlafen AlbA-2" evidence="1">
    <location>
        <begin position="24"/>
        <end position="149"/>
    </location>
</feature>
<gene>
    <name evidence="2" type="ORF">HZF10_15895</name>
</gene>
<evidence type="ECO:0000313" key="3">
    <source>
        <dbReference type="Proteomes" id="UP000535020"/>
    </source>
</evidence>
<dbReference type="InterPro" id="IPR007421">
    <property type="entry name" value="Schlafen_AlbA_2_dom"/>
</dbReference>
<dbReference type="InterPro" id="IPR038461">
    <property type="entry name" value="Schlafen_AlbA_2_dom_sf"/>
</dbReference>
<accession>A0A7Y8Y4E9</accession>
<reference evidence="2 3" key="1">
    <citation type="submission" date="2020-07" db="EMBL/GenBank/DDBJ databases">
        <authorList>
            <person name="Sun Q."/>
        </authorList>
    </citation>
    <scope>NUCLEOTIDE SEQUENCE [LARGE SCALE GENOMIC DNA]</scope>
    <source>
        <strain evidence="2 3">MAH-1</strain>
    </source>
</reference>
<keyword evidence="2" id="KW-0067">ATP-binding</keyword>
<evidence type="ECO:0000313" key="2">
    <source>
        <dbReference type="EMBL" id="NYA72413.1"/>
    </source>
</evidence>
<name>A0A7Y8Y4E9_9FLAO</name>
<keyword evidence="2" id="KW-0547">Nucleotide-binding</keyword>
<evidence type="ECO:0000259" key="1">
    <source>
        <dbReference type="Pfam" id="PF04326"/>
    </source>
</evidence>
<dbReference type="Pfam" id="PF04326">
    <property type="entry name" value="SLFN_AlbA_2"/>
    <property type="match status" value="1"/>
</dbReference>
<sequence length="312" mass="36326">MELHKRTEYDIAFIELLIANEIEESVSIEFKAAGALGKSDGKKDEMTKDVAAFANANGGIIIYGISEINHKADSKSYINGNIFTKEWIEQILNSGIQRPIPDMKIFPIREGGDLEKTIYVVQIPESLDAPHISRDKRFYRRHNFESLKMEEYEIRQLYGRTSKSILEIAGYRIKYNGIKNKKVEFEIVISIINSGERAEKEYKTNLYFCDYKCNFQTRWKDYSLNYQSTKLEDRRAKITAPSHSAIYPSERIDSLIVELLVDVDDVEVLLESLKLECILYYPNGEDFLDINDLDQYYKQIADEVEKDWSRNF</sequence>
<proteinExistence type="predicted"/>
<dbReference type="Gene3D" id="3.30.950.30">
    <property type="entry name" value="Schlafen, AAA domain"/>
    <property type="match status" value="1"/>
</dbReference>
<organism evidence="2 3">
    <name type="scientific">Flavobacterium agri</name>
    <dbReference type="NCBI Taxonomy" id="2743471"/>
    <lineage>
        <taxon>Bacteria</taxon>
        <taxon>Pseudomonadati</taxon>
        <taxon>Bacteroidota</taxon>
        <taxon>Flavobacteriia</taxon>
        <taxon>Flavobacteriales</taxon>
        <taxon>Flavobacteriaceae</taxon>
        <taxon>Flavobacterium</taxon>
    </lineage>
</organism>
<dbReference type="AlphaFoldDB" id="A0A7Y8Y4E9"/>
<dbReference type="EMBL" id="JACBJI010000008">
    <property type="protein sequence ID" value="NYA72413.1"/>
    <property type="molecule type" value="Genomic_DNA"/>
</dbReference>
<keyword evidence="3" id="KW-1185">Reference proteome</keyword>